<dbReference type="InterPro" id="IPR029058">
    <property type="entry name" value="AB_hydrolase_fold"/>
</dbReference>
<proteinExistence type="predicted"/>
<evidence type="ECO:0000313" key="3">
    <source>
        <dbReference type="Proteomes" id="UP000003822"/>
    </source>
</evidence>
<dbReference type="SUPFAM" id="SSF53474">
    <property type="entry name" value="alpha/beta-Hydrolases"/>
    <property type="match status" value="1"/>
</dbReference>
<dbReference type="Pfam" id="PF12697">
    <property type="entry name" value="Abhydrolase_6"/>
    <property type="match status" value="1"/>
</dbReference>
<dbReference type="AlphaFoldDB" id="G9PDK7"/>
<dbReference type="eggNOG" id="COG0596">
    <property type="taxonomic scope" value="Bacteria"/>
</dbReference>
<accession>G9PDK7</accession>
<reference evidence="2 3" key="1">
    <citation type="submission" date="2011-10" db="EMBL/GenBank/DDBJ databases">
        <title>The Genome Sequence of Actinomyces graevenitzii C83.</title>
        <authorList>
            <consortium name="The Broad Institute Genome Sequencing Platform"/>
            <consortium name="The Broad Institute Genome Sequencing Center for Infectious Disease"/>
            <person name="Earl A."/>
            <person name="Ward D."/>
            <person name="Feldgarden M."/>
            <person name="Gevers D."/>
            <person name="Sibley C.D."/>
            <person name="Field T.R."/>
            <person name="Grinwis M."/>
            <person name="Eshaghurshan C.S."/>
            <person name="Surette M.G."/>
            <person name="Young S.K."/>
            <person name="Zeng Q."/>
            <person name="Gargeya S."/>
            <person name="Fitzgerald M."/>
            <person name="Haas B."/>
            <person name="Abouelleil A."/>
            <person name="Alvarado L."/>
            <person name="Arachchi H.M."/>
            <person name="Berlin A."/>
            <person name="Brown A."/>
            <person name="Chapman S.B."/>
            <person name="Chen Z."/>
            <person name="Dunbar C."/>
            <person name="Freedman E."/>
            <person name="Gearin G."/>
            <person name="Goldberg J."/>
            <person name="Griggs A."/>
            <person name="Gujja S."/>
            <person name="Heiman D."/>
            <person name="Howarth C."/>
            <person name="Larson L."/>
            <person name="Lui A."/>
            <person name="MacDonald P.J.P."/>
            <person name="Montmayeur A."/>
            <person name="Murphy C."/>
            <person name="Neiman D."/>
            <person name="Pearson M."/>
            <person name="Priest M."/>
            <person name="Roberts A."/>
            <person name="Saif S."/>
            <person name="Shea T."/>
            <person name="Shenoy N."/>
            <person name="Sisk P."/>
            <person name="Stolte C."/>
            <person name="Sykes S."/>
            <person name="Wortman J."/>
            <person name="Nusbaum C."/>
            <person name="Birren B."/>
        </authorList>
    </citation>
    <scope>NUCLEOTIDE SEQUENCE [LARGE SCALE GENOMIC DNA]</scope>
    <source>
        <strain evidence="2 3">C83</strain>
    </source>
</reference>
<gene>
    <name evidence="2" type="ORF">HMPREF0045_00090</name>
</gene>
<dbReference type="STRING" id="435830.HMPREF0045_00090"/>
<feature type="domain" description="AB hydrolase-1" evidence="1">
    <location>
        <begin position="70"/>
        <end position="287"/>
    </location>
</feature>
<name>G9PDK7_9ACTO</name>
<dbReference type="Gene3D" id="3.40.50.1820">
    <property type="entry name" value="alpha/beta hydrolase"/>
    <property type="match status" value="1"/>
</dbReference>
<sequence>MCALALVRLARSGSYDVVTVTLASRDTDLAPTLGEAHKLQAAKIEKDTARGYCMRMHVYEAVEDDSPTILLIHPMLSSASRMKAAVADHMGDGLHFLIPDLSAHGDEASAPYSSAIEEAEAIHSWLVDHGIRRLALGFGASLGGVVLFELLRFPDLSFDRLFIEGVSFYSGGPISRAGGAILSRIMVAKHRKAVRDPEAGVRKLARLFGEEVARPMAESLAAMSEESIRAIVRDCSRVTLPHLSPDVQRRCTFAYGEKDSDLRLARRTAPRLYPGTELVVWPGWGHCERMSRDSVAYGAMLRNVVLGSAPTDRS</sequence>
<dbReference type="GO" id="GO:0003824">
    <property type="term" value="F:catalytic activity"/>
    <property type="evidence" value="ECO:0007669"/>
    <property type="project" value="UniProtKB-ARBA"/>
</dbReference>
<comment type="caution">
    <text evidence="2">The sequence shown here is derived from an EMBL/GenBank/DDBJ whole genome shotgun (WGS) entry which is preliminary data.</text>
</comment>
<evidence type="ECO:0000259" key="1">
    <source>
        <dbReference type="Pfam" id="PF12697"/>
    </source>
</evidence>
<dbReference type="InterPro" id="IPR000073">
    <property type="entry name" value="AB_hydrolase_1"/>
</dbReference>
<keyword evidence="3" id="KW-1185">Reference proteome</keyword>
<dbReference type="HOGENOM" id="CLU_076818_0_0_11"/>
<protein>
    <recommendedName>
        <fullName evidence="1">AB hydrolase-1 domain-containing protein</fullName>
    </recommendedName>
</protein>
<dbReference type="PATRIC" id="fig|435830.3.peg.79"/>
<dbReference type="Proteomes" id="UP000003822">
    <property type="component" value="Unassembled WGS sequence"/>
</dbReference>
<evidence type="ECO:0000313" key="2">
    <source>
        <dbReference type="EMBL" id="EHM89425.1"/>
    </source>
</evidence>
<organism evidence="2 3">
    <name type="scientific">Actinomyces graevenitzii C83</name>
    <dbReference type="NCBI Taxonomy" id="435830"/>
    <lineage>
        <taxon>Bacteria</taxon>
        <taxon>Bacillati</taxon>
        <taxon>Actinomycetota</taxon>
        <taxon>Actinomycetes</taxon>
        <taxon>Actinomycetales</taxon>
        <taxon>Actinomycetaceae</taxon>
        <taxon>Actinomyces</taxon>
    </lineage>
</organism>
<dbReference type="EMBL" id="ACRN01000001">
    <property type="protein sequence ID" value="EHM89425.1"/>
    <property type="molecule type" value="Genomic_DNA"/>
</dbReference>